<accession>A0A4R0RPT1</accession>
<reference evidence="1 2" key="1">
    <citation type="submission" date="2018-11" db="EMBL/GenBank/DDBJ databases">
        <title>Genome assembly of Steccherinum ochraceum LE-BIN_3174, the white-rot fungus of the Steccherinaceae family (The Residual Polyporoid clade, Polyporales, Basidiomycota).</title>
        <authorList>
            <person name="Fedorova T.V."/>
            <person name="Glazunova O.A."/>
            <person name="Landesman E.O."/>
            <person name="Moiseenko K.V."/>
            <person name="Psurtseva N.V."/>
            <person name="Savinova O.S."/>
            <person name="Shakhova N.V."/>
            <person name="Tyazhelova T.V."/>
            <person name="Vasina D.V."/>
        </authorList>
    </citation>
    <scope>NUCLEOTIDE SEQUENCE [LARGE SCALE GENOMIC DNA]</scope>
    <source>
        <strain evidence="1 2">LE-BIN_3174</strain>
    </source>
</reference>
<gene>
    <name evidence="1" type="ORF">EIP91_001168</name>
</gene>
<name>A0A4R0RPT1_9APHY</name>
<evidence type="ECO:0000313" key="1">
    <source>
        <dbReference type="EMBL" id="TCD70860.1"/>
    </source>
</evidence>
<keyword evidence="2" id="KW-1185">Reference proteome</keyword>
<organism evidence="1 2">
    <name type="scientific">Steccherinum ochraceum</name>
    <dbReference type="NCBI Taxonomy" id="92696"/>
    <lineage>
        <taxon>Eukaryota</taxon>
        <taxon>Fungi</taxon>
        <taxon>Dikarya</taxon>
        <taxon>Basidiomycota</taxon>
        <taxon>Agaricomycotina</taxon>
        <taxon>Agaricomycetes</taxon>
        <taxon>Polyporales</taxon>
        <taxon>Steccherinaceae</taxon>
        <taxon>Steccherinum</taxon>
    </lineage>
</organism>
<dbReference type="AlphaFoldDB" id="A0A4R0RPT1"/>
<comment type="caution">
    <text evidence="1">The sequence shown here is derived from an EMBL/GenBank/DDBJ whole genome shotgun (WGS) entry which is preliminary data.</text>
</comment>
<evidence type="ECO:0000313" key="2">
    <source>
        <dbReference type="Proteomes" id="UP000292702"/>
    </source>
</evidence>
<protein>
    <submittedName>
        <fullName evidence="1">Uncharacterized protein</fullName>
    </submittedName>
</protein>
<dbReference type="EMBL" id="RWJN01000013">
    <property type="protein sequence ID" value="TCD70860.1"/>
    <property type="molecule type" value="Genomic_DNA"/>
</dbReference>
<dbReference type="OrthoDB" id="2804676at2759"/>
<proteinExistence type="predicted"/>
<sequence length="245" mass="27768">MSFAIPKFHSQDDYQPSQEVDTIEIHHSLARNRMRRTNKCGPRVSIKGLYAPGGALHSQTTDSQWLLHQHGQWALTRREWEGKAAKATRTMSQRLKSNMKTRILPALEVKIEELVAPLKRLIKPDVDEYDGMPDLIGEADLSEIARLNAELADTHAWLKEEREESLAKDRLIDSLLCLHHKQAQSGARAIWPMEISAPFQVPDGRHGYVDESLGSQNSMGREEVVERVLEEADKAAAVEEETFEL</sequence>
<dbReference type="Proteomes" id="UP000292702">
    <property type="component" value="Unassembled WGS sequence"/>
</dbReference>